<dbReference type="Proteomes" id="UP000822688">
    <property type="component" value="Chromosome 9"/>
</dbReference>
<evidence type="ECO:0000313" key="3">
    <source>
        <dbReference type="Proteomes" id="UP000822688"/>
    </source>
</evidence>
<reference evidence="2" key="1">
    <citation type="submission" date="2020-06" db="EMBL/GenBank/DDBJ databases">
        <title>WGS assembly of Ceratodon purpureus strain R40.</title>
        <authorList>
            <person name="Carey S.B."/>
            <person name="Jenkins J."/>
            <person name="Shu S."/>
            <person name="Lovell J.T."/>
            <person name="Sreedasyam A."/>
            <person name="Maumus F."/>
            <person name="Tiley G.P."/>
            <person name="Fernandez-Pozo N."/>
            <person name="Barry K."/>
            <person name="Chen C."/>
            <person name="Wang M."/>
            <person name="Lipzen A."/>
            <person name="Daum C."/>
            <person name="Saski C.A."/>
            <person name="Payton A.C."/>
            <person name="Mcbreen J.C."/>
            <person name="Conrad R.E."/>
            <person name="Kollar L.M."/>
            <person name="Olsson S."/>
            <person name="Huttunen S."/>
            <person name="Landis J.B."/>
            <person name="Wickett N.J."/>
            <person name="Johnson M.G."/>
            <person name="Rensing S.A."/>
            <person name="Grimwood J."/>
            <person name="Schmutz J."/>
            <person name="Mcdaniel S.F."/>
        </authorList>
    </citation>
    <scope>NUCLEOTIDE SEQUENCE</scope>
    <source>
        <strain evidence="2">R40</strain>
    </source>
</reference>
<feature type="compositionally biased region" description="Polar residues" evidence="1">
    <location>
        <begin position="50"/>
        <end position="68"/>
    </location>
</feature>
<proteinExistence type="predicted"/>
<dbReference type="AlphaFoldDB" id="A0A8T0GV90"/>
<protein>
    <submittedName>
        <fullName evidence="2">Uncharacterized protein</fullName>
    </submittedName>
</protein>
<organism evidence="2 3">
    <name type="scientific">Ceratodon purpureus</name>
    <name type="common">Fire moss</name>
    <name type="synonym">Dicranum purpureum</name>
    <dbReference type="NCBI Taxonomy" id="3225"/>
    <lineage>
        <taxon>Eukaryota</taxon>
        <taxon>Viridiplantae</taxon>
        <taxon>Streptophyta</taxon>
        <taxon>Embryophyta</taxon>
        <taxon>Bryophyta</taxon>
        <taxon>Bryophytina</taxon>
        <taxon>Bryopsida</taxon>
        <taxon>Dicranidae</taxon>
        <taxon>Pseudoditrichales</taxon>
        <taxon>Ditrichaceae</taxon>
        <taxon>Ceratodon</taxon>
    </lineage>
</organism>
<feature type="region of interest" description="Disordered" evidence="1">
    <location>
        <begin position="50"/>
        <end position="75"/>
    </location>
</feature>
<sequence length="107" mass="12481">MVERPQTTPTIESPYCSLNGHRRISTRVHRPRVSNTEPFIYTFNTKEYTYGSSTSDHQNQVRNKTNPNQKRRNKKTFQRWCNISIAHKSQITSSLQLPTRGTKSQTV</sequence>
<name>A0A8T0GV90_CERPU</name>
<evidence type="ECO:0000313" key="2">
    <source>
        <dbReference type="EMBL" id="KAG0562064.1"/>
    </source>
</evidence>
<dbReference type="EMBL" id="CM026430">
    <property type="protein sequence ID" value="KAG0562064.1"/>
    <property type="molecule type" value="Genomic_DNA"/>
</dbReference>
<comment type="caution">
    <text evidence="2">The sequence shown here is derived from an EMBL/GenBank/DDBJ whole genome shotgun (WGS) entry which is preliminary data.</text>
</comment>
<evidence type="ECO:0000256" key="1">
    <source>
        <dbReference type="SAM" id="MobiDB-lite"/>
    </source>
</evidence>
<accession>A0A8T0GV90</accession>
<keyword evidence="3" id="KW-1185">Reference proteome</keyword>
<gene>
    <name evidence="2" type="ORF">KC19_9G115000</name>
</gene>